<evidence type="ECO:0000313" key="2">
    <source>
        <dbReference type="EMBL" id="BCE50054.1"/>
    </source>
</evidence>
<dbReference type="AlphaFoldDB" id="A0A809X918"/>
<name>A0A809X918_9BRAD</name>
<reference evidence="2" key="3">
    <citation type="submission" date="2020-05" db="EMBL/GenBank/DDBJ databases">
        <title>Complete genome sequence of Bradyrhizobium diazoefficiens XF4 isolated from soybean nodule.</title>
        <authorList>
            <person name="Noda R."/>
            <person name="Kakizaki K."/>
            <person name="Minamisawa K."/>
        </authorList>
    </citation>
    <scope>NUCLEOTIDE SEQUENCE</scope>
    <source>
        <strain evidence="2">XF4</strain>
    </source>
</reference>
<evidence type="ECO:0000313" key="3">
    <source>
        <dbReference type="EMBL" id="BCE93562.1"/>
    </source>
</evidence>
<reference evidence="1" key="1">
    <citation type="submission" date="2020-05" db="EMBL/GenBank/DDBJ databases">
        <title>Complete genome sequence of Bradyrhizobium diazoefficiens XF1 isolated from soybean nodule.</title>
        <authorList>
            <person name="Noda R."/>
            <person name="Kakizaki K."/>
            <person name="Minamisawa K."/>
        </authorList>
    </citation>
    <scope>NUCLEOTIDE SEQUENCE</scope>
    <source>
        <strain evidence="1">XF1</strain>
    </source>
</reference>
<accession>A0A809X918</accession>
<proteinExistence type="predicted"/>
<sequence length="61" mass="6415">MLVGAIADRVGNERDRLDGRVQGELGFRRLCPAVLVVPNVAAVATIAAEAHAALIHANEVQ</sequence>
<gene>
    <name evidence="3" type="ORF">XF10B_63600</name>
    <name evidence="1" type="ORF">XF1B_64750</name>
    <name evidence="2" type="ORF">XF4B_64030</name>
</gene>
<organism evidence="1">
    <name type="scientific">Bradyrhizobium diazoefficiens</name>
    <dbReference type="NCBI Taxonomy" id="1355477"/>
    <lineage>
        <taxon>Bacteria</taxon>
        <taxon>Pseudomonadati</taxon>
        <taxon>Pseudomonadota</taxon>
        <taxon>Alphaproteobacteria</taxon>
        <taxon>Hyphomicrobiales</taxon>
        <taxon>Nitrobacteraceae</taxon>
        <taxon>Bradyrhizobium</taxon>
    </lineage>
</organism>
<dbReference type="EMBL" id="AP023094">
    <property type="protein sequence ID" value="BCE50054.1"/>
    <property type="molecule type" value="Genomic_DNA"/>
</dbReference>
<evidence type="ECO:0000313" key="1">
    <source>
        <dbReference type="EMBL" id="BCE23794.1"/>
    </source>
</evidence>
<reference evidence="3" key="2">
    <citation type="submission" date="2020-05" db="EMBL/GenBank/DDBJ databases">
        <title>Complete genome sequence of Bradyrhizobium diazoefficiens XF10 isolated from soybean nodule.</title>
        <authorList>
            <person name="Noda R."/>
            <person name="Kakizaki K."/>
            <person name="Minamisawa K."/>
        </authorList>
    </citation>
    <scope>NUCLEOTIDE SEQUENCE</scope>
    <source>
        <strain evidence="3">XF10</strain>
    </source>
</reference>
<dbReference type="EMBL" id="AP023099">
    <property type="protein sequence ID" value="BCE93562.1"/>
    <property type="molecule type" value="Genomic_DNA"/>
</dbReference>
<dbReference type="EMBL" id="AP023091">
    <property type="protein sequence ID" value="BCE23794.1"/>
    <property type="molecule type" value="Genomic_DNA"/>
</dbReference>
<protein>
    <submittedName>
        <fullName evidence="1">Uncharacterized protein</fullName>
    </submittedName>
</protein>